<evidence type="ECO:0000256" key="1">
    <source>
        <dbReference type="SAM" id="MobiDB-lite"/>
    </source>
</evidence>
<dbReference type="VEuPathDB" id="FungiDB:UREG_01208"/>
<feature type="compositionally biased region" description="Low complexity" evidence="1">
    <location>
        <begin position="134"/>
        <end position="143"/>
    </location>
</feature>
<name>C4JGV7_UNCRE</name>
<feature type="region of interest" description="Disordered" evidence="1">
    <location>
        <begin position="123"/>
        <end position="148"/>
    </location>
</feature>
<dbReference type="Proteomes" id="UP000002058">
    <property type="component" value="Unassembled WGS sequence"/>
</dbReference>
<dbReference type="HOGENOM" id="CLU_600193_0_0_1"/>
<evidence type="ECO:0000313" key="3">
    <source>
        <dbReference type="Proteomes" id="UP000002058"/>
    </source>
</evidence>
<dbReference type="EMBL" id="CH476615">
    <property type="protein sequence ID" value="EEP76359.1"/>
    <property type="molecule type" value="Genomic_DNA"/>
</dbReference>
<dbReference type="KEGG" id="ure:UREG_01208"/>
<reference evidence="3" key="1">
    <citation type="journal article" date="2009" name="Genome Res.">
        <title>Comparative genomic analyses of the human fungal pathogens Coccidioides and their relatives.</title>
        <authorList>
            <person name="Sharpton T.J."/>
            <person name="Stajich J.E."/>
            <person name="Rounsley S.D."/>
            <person name="Gardner M.J."/>
            <person name="Wortman J.R."/>
            <person name="Jordar V.S."/>
            <person name="Maiti R."/>
            <person name="Kodira C.D."/>
            <person name="Neafsey D.E."/>
            <person name="Zeng Q."/>
            <person name="Hung C.-Y."/>
            <person name="McMahan C."/>
            <person name="Muszewska A."/>
            <person name="Grynberg M."/>
            <person name="Mandel M.A."/>
            <person name="Kellner E.M."/>
            <person name="Barker B.M."/>
            <person name="Galgiani J.N."/>
            <person name="Orbach M.J."/>
            <person name="Kirkland T.N."/>
            <person name="Cole G.T."/>
            <person name="Henn M.R."/>
            <person name="Birren B.W."/>
            <person name="Taylor J.W."/>
        </authorList>
    </citation>
    <scope>NUCLEOTIDE SEQUENCE [LARGE SCALE GENOMIC DNA]</scope>
    <source>
        <strain evidence="3">UAMH 1704</strain>
    </source>
</reference>
<accession>C4JGV7</accession>
<dbReference type="InParanoid" id="C4JGV7"/>
<organism evidence="2 3">
    <name type="scientific">Uncinocarpus reesii (strain UAMH 1704)</name>
    <dbReference type="NCBI Taxonomy" id="336963"/>
    <lineage>
        <taxon>Eukaryota</taxon>
        <taxon>Fungi</taxon>
        <taxon>Dikarya</taxon>
        <taxon>Ascomycota</taxon>
        <taxon>Pezizomycotina</taxon>
        <taxon>Eurotiomycetes</taxon>
        <taxon>Eurotiomycetidae</taxon>
        <taxon>Onygenales</taxon>
        <taxon>Onygenaceae</taxon>
        <taxon>Uncinocarpus</taxon>
    </lineage>
</organism>
<protein>
    <submittedName>
        <fullName evidence="2">Uncharacterized protein</fullName>
    </submittedName>
</protein>
<dbReference type="GeneID" id="8439892"/>
<gene>
    <name evidence="2" type="ORF">UREG_01208</name>
</gene>
<keyword evidence="3" id="KW-1185">Reference proteome</keyword>
<sequence>MDIGFKVTKPQRRGGQAQHCTYNNHKSGQKRQSSISNCSLERIRSWKYDAVIRPEEQIPALFPEAGNAHEEHCYNNRGQQLNQLSNESTITPSQDLEFGASYEVPSYQISNPEDTYQPDLPLGRTIEDGINGNPSLSSPSASSKQHKHDDILIDETSQYCPCSKHGFTPDHTLDTSLSEEDYAIADIDDAALAAIVDQAELLYFSPQQTPPKPSSKFRQIRPYSHTAEFVEGPRPADSGPQLQFSGLLSPLSPFLRPPLPNGVTNIKSPIQGLNPSPIIRTCFRISEARKDGLSSSSFSAHEPGVPASSPTRPPILIELYAFVEGSYRLGDHQYFYFTDLFFPSQKPCLLGIWTGWVGNPVYEQCSRDFLGVGGREWGNGRQTTNTGKPSKITERKMCRVIGAITIVKDLSIMNHYARLETLPASGTPQKALLMTVRSIHKAERSDVEYMKGLLEP</sequence>
<dbReference type="eggNOG" id="ENOG502S8X6">
    <property type="taxonomic scope" value="Eukaryota"/>
</dbReference>
<dbReference type="OrthoDB" id="4174368at2759"/>
<dbReference type="RefSeq" id="XP_002541692.1">
    <property type="nucleotide sequence ID" value="XM_002541646.1"/>
</dbReference>
<proteinExistence type="predicted"/>
<dbReference type="AlphaFoldDB" id="C4JGV7"/>
<evidence type="ECO:0000313" key="2">
    <source>
        <dbReference type="EMBL" id="EEP76359.1"/>
    </source>
</evidence>